<dbReference type="PANTHER" id="PTHR28584:SF1">
    <property type="entry name" value="PROTEIN FAM228B"/>
    <property type="match status" value="1"/>
</dbReference>
<accession>A0A8B9HKG8</accession>
<protein>
    <submittedName>
        <fullName evidence="2">Uncharacterized protein</fullName>
    </submittedName>
</protein>
<proteinExistence type="inferred from homology"/>
<dbReference type="InterPro" id="IPR040046">
    <property type="entry name" value="FAM228"/>
</dbReference>
<name>A0A8B9HKG8_ASTMX</name>
<evidence type="ECO:0000313" key="3">
    <source>
        <dbReference type="Proteomes" id="UP000694621"/>
    </source>
</evidence>
<evidence type="ECO:0000313" key="2">
    <source>
        <dbReference type="Ensembl" id="ENSAMXP00005011592.1"/>
    </source>
</evidence>
<reference evidence="2" key="1">
    <citation type="submission" date="2025-08" db="UniProtKB">
        <authorList>
            <consortium name="Ensembl"/>
        </authorList>
    </citation>
    <scope>IDENTIFICATION</scope>
</reference>
<dbReference type="AlphaFoldDB" id="A0A8B9HKG8"/>
<organism evidence="2 3">
    <name type="scientific">Astyanax mexicanus</name>
    <name type="common">Blind cave fish</name>
    <name type="synonym">Astyanax fasciatus mexicanus</name>
    <dbReference type="NCBI Taxonomy" id="7994"/>
    <lineage>
        <taxon>Eukaryota</taxon>
        <taxon>Metazoa</taxon>
        <taxon>Chordata</taxon>
        <taxon>Craniata</taxon>
        <taxon>Vertebrata</taxon>
        <taxon>Euteleostomi</taxon>
        <taxon>Actinopterygii</taxon>
        <taxon>Neopterygii</taxon>
        <taxon>Teleostei</taxon>
        <taxon>Ostariophysi</taxon>
        <taxon>Characiformes</taxon>
        <taxon>Characoidei</taxon>
        <taxon>Acestrorhamphidae</taxon>
        <taxon>Acestrorhamphinae</taxon>
        <taxon>Astyanax</taxon>
    </lineage>
</organism>
<dbReference type="PANTHER" id="PTHR28584">
    <property type="entry name" value="FAMILY WITH SEQUENCE SIMILARITY 228 MEMBER A"/>
    <property type="match status" value="1"/>
</dbReference>
<sequence>MFSVTCKNLSRIQHLFCLYAQDLELYLDHRDKLALRKRGLLHKQWTECVWQPIQQSIKRRFTHVILQHLRHKLQHSTHIHITIKGSYLFMTYDYLFYRSIHNFTYTPSLKDPLCLQSRSRMRENRAIIRCQSGDKYSCCTDLFKHFSEVASNKYYLTELKGSVPYLSVQICTHFHKQTCK</sequence>
<comment type="similarity">
    <text evidence="1">Belongs to the FAM228 family.</text>
</comment>
<evidence type="ECO:0000256" key="1">
    <source>
        <dbReference type="ARBA" id="ARBA00007753"/>
    </source>
</evidence>
<dbReference type="Ensembl" id="ENSAMXT00005012888.1">
    <property type="protein sequence ID" value="ENSAMXP00005011592.1"/>
    <property type="gene ID" value="ENSAMXG00005006354.1"/>
</dbReference>
<dbReference type="Proteomes" id="UP000694621">
    <property type="component" value="Unplaced"/>
</dbReference>